<comment type="similarity">
    <text evidence="1">Belongs to the myoviridae tail sheath protein family.</text>
</comment>
<dbReference type="RefSeq" id="WP_135707316.1">
    <property type="nucleotide sequence ID" value="NZ_CP038638.1"/>
</dbReference>
<name>A0A4P7LUK8_9BURK</name>
<evidence type="ECO:0000256" key="1">
    <source>
        <dbReference type="ARBA" id="ARBA00008005"/>
    </source>
</evidence>
<keyword evidence="4" id="KW-0614">Plasmid</keyword>
<organism evidence="4 5">
    <name type="scientific">Cupriavidus oxalaticus</name>
    <dbReference type="NCBI Taxonomy" id="96344"/>
    <lineage>
        <taxon>Bacteria</taxon>
        <taxon>Pseudomonadati</taxon>
        <taxon>Pseudomonadota</taxon>
        <taxon>Betaproteobacteria</taxon>
        <taxon>Burkholderiales</taxon>
        <taxon>Burkholderiaceae</taxon>
        <taxon>Cupriavidus</taxon>
    </lineage>
</organism>
<evidence type="ECO:0000259" key="2">
    <source>
        <dbReference type="Pfam" id="PF04984"/>
    </source>
</evidence>
<feature type="domain" description="Tail sheath protein subtilisin-like" evidence="2">
    <location>
        <begin position="206"/>
        <end position="369"/>
    </location>
</feature>
<dbReference type="EMBL" id="CP038638">
    <property type="protein sequence ID" value="QBY56151.1"/>
    <property type="molecule type" value="Genomic_DNA"/>
</dbReference>
<gene>
    <name evidence="4" type="ORF">E0W60_34405</name>
</gene>
<geneLocation type="plasmid" evidence="4">
    <name>unnamed3</name>
</geneLocation>
<dbReference type="Proteomes" id="UP000295294">
    <property type="component" value="Plasmid unnamed3"/>
</dbReference>
<evidence type="ECO:0000313" key="4">
    <source>
        <dbReference type="EMBL" id="QBY56151.1"/>
    </source>
</evidence>
<proteinExistence type="inferred from homology"/>
<sequence>MPAVSFNNIPNDIRVPLFYAEIDNSQAGGGGAALRRLLIGQMSDDATGQPGVLFLATRESDAVAIAGEGSMLAAMYSKFRLGDPAGEVWCLPIKLAAGTAASGKFAVTGTATEAGLLSAYVAGRRVRVTVAVGMTAAQAATALAAAINAVANMPVDAVAAAGEVTLTCKWKGAAGNDIQLEMNRAGLVNGERTPAGLAVTVTAVAGGAGSPDMADVLAAVGDEEFEFVCHPYTDTASLDDYAAWMSDISGRWAWSSQLYGHCYSALRGAVGALVAAGQARNDPHMTIVGFEAGVAAPVWEFAAAFAARQAVFISADVARPTQTGQLLGIDAAPAGQRFTLTERQSLLSNGIATTMAPDGVVRIERAVTTYQRNAYGQRDDSYLDSETLHTTAHVVRFLRQRITSKYGRHKLANDGTRFGAGQAIVTPSVIRAELIAAYAALEYQGIVENAELFAQYLVVGRNATNPNRVDVLFPPDYVNQLRIFALLNQFRLQYPEQAA</sequence>
<dbReference type="KEGG" id="cox:E0W60_34405"/>
<feature type="domain" description="Tail sheath protein C-terminal" evidence="3">
    <location>
        <begin position="378"/>
        <end position="490"/>
    </location>
</feature>
<evidence type="ECO:0000259" key="3">
    <source>
        <dbReference type="Pfam" id="PF17482"/>
    </source>
</evidence>
<dbReference type="InterPro" id="IPR035089">
    <property type="entry name" value="Phage_sheath_subtilisin"/>
</dbReference>
<dbReference type="Pfam" id="PF04984">
    <property type="entry name" value="Phage_sheath_1"/>
    <property type="match status" value="1"/>
</dbReference>
<reference evidence="4 5" key="1">
    <citation type="submission" date="2019-03" db="EMBL/GenBank/DDBJ databases">
        <title>Efficiently degradation of phenoxyalkanoic acid herbicides by Cupriavidus oxalaticus strain X32.</title>
        <authorList>
            <person name="Sheng X."/>
        </authorList>
    </citation>
    <scope>NUCLEOTIDE SEQUENCE [LARGE SCALE GENOMIC DNA]</scope>
    <source>
        <strain evidence="4 5">X32</strain>
        <plasmid evidence="4 5">unnamed3</plasmid>
    </source>
</reference>
<evidence type="ECO:0000313" key="5">
    <source>
        <dbReference type="Proteomes" id="UP000295294"/>
    </source>
</evidence>
<dbReference type="InterPro" id="IPR020287">
    <property type="entry name" value="Tail_sheath_C"/>
</dbReference>
<dbReference type="OrthoDB" id="5442644at2"/>
<dbReference type="AlphaFoldDB" id="A0A4P7LUK8"/>
<dbReference type="Pfam" id="PF17482">
    <property type="entry name" value="Phage_sheath_1C"/>
    <property type="match status" value="1"/>
</dbReference>
<dbReference type="PIRSF" id="PIRSF007349">
    <property type="entry name" value="Tsp_L"/>
    <property type="match status" value="1"/>
</dbReference>
<accession>A0A4P7LUK8</accession>
<protein>
    <submittedName>
        <fullName evidence="4">Phage tail protein</fullName>
    </submittedName>
</protein>
<dbReference type="InterPro" id="IPR007067">
    <property type="entry name" value="Tail_sheath"/>
</dbReference>